<dbReference type="SUPFAM" id="SSF55904">
    <property type="entry name" value="Ornithine decarboxylase C-terminal domain"/>
    <property type="match status" value="1"/>
</dbReference>
<dbReference type="AlphaFoldDB" id="A0A377M759"/>
<gene>
    <name evidence="2" type="primary">ldcC_1</name>
    <name evidence="2" type="ORF">NCTC10005_06903</name>
</gene>
<dbReference type="GO" id="GO:0008923">
    <property type="term" value="F:lysine decarboxylase activity"/>
    <property type="evidence" value="ECO:0007669"/>
    <property type="project" value="UniProtKB-EC"/>
</dbReference>
<feature type="domain" description="Orn/Lys/Arg decarboxylase C-terminal" evidence="1">
    <location>
        <begin position="2"/>
        <end position="35"/>
    </location>
</feature>
<dbReference type="Gene3D" id="3.90.105.10">
    <property type="entry name" value="Molybdopterin biosynthesis moea protein, domain 2"/>
    <property type="match status" value="1"/>
</dbReference>
<dbReference type="EMBL" id="UGJB01000004">
    <property type="protein sequence ID" value="STQ14058.1"/>
    <property type="molecule type" value="Genomic_DNA"/>
</dbReference>
<proteinExistence type="predicted"/>
<reference evidence="2 3" key="1">
    <citation type="submission" date="2018-06" db="EMBL/GenBank/DDBJ databases">
        <authorList>
            <consortium name="Pathogen Informatics"/>
            <person name="Doyle S."/>
        </authorList>
    </citation>
    <scope>NUCLEOTIDE SEQUENCE [LARGE SCALE GENOMIC DNA]</scope>
    <source>
        <strain evidence="2 3">NCTC10005</strain>
    </source>
</reference>
<protein>
    <submittedName>
        <fullName evidence="2">Lysine decarboxylase 2, constitutive</fullName>
        <ecNumber evidence="2">4.1.1.18</ecNumber>
    </submittedName>
</protein>
<evidence type="ECO:0000313" key="2">
    <source>
        <dbReference type="EMBL" id="STQ14058.1"/>
    </source>
</evidence>
<evidence type="ECO:0000313" key="3">
    <source>
        <dbReference type="Proteomes" id="UP000255106"/>
    </source>
</evidence>
<dbReference type="EC" id="4.1.1.18" evidence="2"/>
<dbReference type="Pfam" id="PF03711">
    <property type="entry name" value="OKR_DC_1_C"/>
    <property type="match status" value="1"/>
</dbReference>
<accession>A0A377M759</accession>
<organism evidence="2 3">
    <name type="scientific">Enterobacter cloacae</name>
    <dbReference type="NCBI Taxonomy" id="550"/>
    <lineage>
        <taxon>Bacteria</taxon>
        <taxon>Pseudomonadati</taxon>
        <taxon>Pseudomonadota</taxon>
        <taxon>Gammaproteobacteria</taxon>
        <taxon>Enterobacterales</taxon>
        <taxon>Enterobacteriaceae</taxon>
        <taxon>Enterobacter</taxon>
        <taxon>Enterobacter cloacae complex</taxon>
    </lineage>
</organism>
<dbReference type="InterPro" id="IPR036633">
    <property type="entry name" value="Prn/Lys/Arg_de-COase_C_sf"/>
</dbReference>
<name>A0A377M759_ENTCL</name>
<dbReference type="Proteomes" id="UP000255106">
    <property type="component" value="Unassembled WGS sequence"/>
</dbReference>
<keyword evidence="2" id="KW-0456">Lyase</keyword>
<sequence>MGRVSANMILPYPPGVPLLMPGEMITEESRAVLDFC</sequence>
<evidence type="ECO:0000259" key="1">
    <source>
        <dbReference type="Pfam" id="PF03711"/>
    </source>
</evidence>
<dbReference type="InterPro" id="IPR008286">
    <property type="entry name" value="Prn/Lys/Arg_de-COase_C"/>
</dbReference>